<reference evidence="2 3" key="1">
    <citation type="submission" date="2016-09" db="EMBL/GenBank/DDBJ databases">
        <authorList>
            <person name="Capua I."/>
            <person name="De Benedictis P."/>
            <person name="Joannis T."/>
            <person name="Lombin L.H."/>
            <person name="Cattoli G."/>
        </authorList>
    </citation>
    <scope>NUCLEOTIDE SEQUENCE [LARGE SCALE GENOMIC DNA]</scope>
    <source>
        <strain evidence="2 3">UB20</strain>
    </source>
</reference>
<dbReference type="GeneID" id="34759834"/>
<feature type="transmembrane region" description="Helical" evidence="1">
    <location>
        <begin position="7"/>
        <end position="27"/>
    </location>
</feature>
<proteinExistence type="predicted"/>
<dbReference type="AlphaFoldDB" id="A0A1D3UW72"/>
<dbReference type="Proteomes" id="UP000182057">
    <property type="component" value="Unassembled WGS sequence"/>
</dbReference>
<keyword evidence="1" id="KW-0472">Membrane</keyword>
<keyword evidence="1" id="KW-0812">Transmembrane</keyword>
<dbReference type="EMBL" id="FMMM01000080">
    <property type="protein sequence ID" value="SCQ24536.1"/>
    <property type="molecule type" value="Genomic_DNA"/>
</dbReference>
<dbReference type="RefSeq" id="WP_244262919.1">
    <property type="nucleotide sequence ID" value="NZ_CAUTOH010000081.1"/>
</dbReference>
<keyword evidence="1" id="KW-1133">Transmembrane helix</keyword>
<evidence type="ECO:0000256" key="1">
    <source>
        <dbReference type="SAM" id="Phobius"/>
    </source>
</evidence>
<name>A0A1D3UW72_TANFO</name>
<gene>
    <name evidence="2" type="ORF">TFUB20_02537</name>
</gene>
<evidence type="ECO:0000313" key="3">
    <source>
        <dbReference type="Proteomes" id="UP000182057"/>
    </source>
</evidence>
<evidence type="ECO:0000313" key="2">
    <source>
        <dbReference type="EMBL" id="SCQ24536.1"/>
    </source>
</evidence>
<accession>A0A1D3UW72</accession>
<sequence length="247" mass="27915">MKSVRKSNLFTTSLIMLFFFGLIGFWGCEKGELFGKDYSEHLDLGTFELSKMSEKDMNIMSQALQRLDIDMKEGLYHVKQTSGAEVNISEELFNYLVAGFEHTNTIFKPKSVDTSIVRLKYGFMEGDGEPQDSTYCVAHALAGMGGVSFGRARAYIDSLYGSNGVPAYAMDSVISHFYPNARRYDSPIPGRPVNNTLIWFHTSDSTGHAVNGWRFDPSGNYLFYIDKQNNNDINFIEVKRVSSIYYP</sequence>
<organism evidence="2 3">
    <name type="scientific">Tannerella forsythia</name>
    <name type="common">Bacteroides forsythus</name>
    <dbReference type="NCBI Taxonomy" id="28112"/>
    <lineage>
        <taxon>Bacteria</taxon>
        <taxon>Pseudomonadati</taxon>
        <taxon>Bacteroidota</taxon>
        <taxon>Bacteroidia</taxon>
        <taxon>Bacteroidales</taxon>
        <taxon>Tannerellaceae</taxon>
        <taxon>Tannerella</taxon>
    </lineage>
</organism>
<protein>
    <submittedName>
        <fullName evidence="2">Uncharacterized protein</fullName>
    </submittedName>
</protein>